<feature type="domain" description="Solute-binding protein family 5" evidence="2">
    <location>
        <begin position="84"/>
        <end position="437"/>
    </location>
</feature>
<proteinExistence type="predicted"/>
<protein>
    <submittedName>
        <fullName evidence="3">Oligopeptide-binding protein AppA</fullName>
    </submittedName>
</protein>
<dbReference type="GO" id="GO:0043190">
    <property type="term" value="C:ATP-binding cassette (ABC) transporter complex"/>
    <property type="evidence" value="ECO:0007669"/>
    <property type="project" value="InterPro"/>
</dbReference>
<evidence type="ECO:0000256" key="1">
    <source>
        <dbReference type="SAM" id="SignalP"/>
    </source>
</evidence>
<keyword evidence="1" id="KW-0732">Signal</keyword>
<dbReference type="RefSeq" id="WP_156530849.1">
    <property type="nucleotide sequence ID" value="NZ_CACRUE010000026.1"/>
</dbReference>
<name>A0A6N3BXH3_9FIRM</name>
<dbReference type="Pfam" id="PF00496">
    <property type="entry name" value="SBP_bac_5"/>
    <property type="match status" value="1"/>
</dbReference>
<dbReference type="PROSITE" id="PS51257">
    <property type="entry name" value="PROKAR_LIPOPROTEIN"/>
    <property type="match status" value="1"/>
</dbReference>
<dbReference type="GO" id="GO:0042597">
    <property type="term" value="C:periplasmic space"/>
    <property type="evidence" value="ECO:0007669"/>
    <property type="project" value="UniProtKB-ARBA"/>
</dbReference>
<feature type="chain" id="PRO_5039385867" evidence="1">
    <location>
        <begin position="22"/>
        <end position="517"/>
    </location>
</feature>
<dbReference type="AlphaFoldDB" id="A0A6N3BXH3"/>
<dbReference type="InterPro" id="IPR000914">
    <property type="entry name" value="SBP_5_dom"/>
</dbReference>
<gene>
    <name evidence="3" type="primary">appA_2</name>
    <name evidence="3" type="ORF">IBLFYP30_01698</name>
</gene>
<evidence type="ECO:0000259" key="2">
    <source>
        <dbReference type="Pfam" id="PF00496"/>
    </source>
</evidence>
<reference evidence="3" key="1">
    <citation type="submission" date="2019-11" db="EMBL/GenBank/DDBJ databases">
        <authorList>
            <person name="Feng L."/>
        </authorList>
    </citation>
    <scope>NUCLEOTIDE SEQUENCE</scope>
    <source>
        <strain evidence="3">IbartlettiiLFYP30</strain>
    </source>
</reference>
<sequence>MKFKKLIAVSSALIMSLGLLTGCSSSNSNSSSEGNTGKDSAKSLVFADTQAPNNLNPHQDWNGWYVSRYGIGETLFKLDDKLNVEPFLIDTYENTDDTTWVFKLKDGITFSNGNKVDAEAVKASLENTIKENDRAVELYNIDSMEADGLTLTVKTKDANPGLPASLCEPMGIIVDVNDKENSDTNPICTGPFVATGYKEKTQFDVAKNKNYWGGDVKLDSATFKVLADTSALDMATKSGEVDVAVSMPNSSLDDYKNDDNYTISSNPGSRAQMLFLNYSNKFIQDKNVREAISLCIDRDKYNETLNKGGSTVAKGLYPTYVSYCGSGYEFNVDKAKKLLQDAGYKDTDNDGILEKDGEKLSLKLITYSTKAELPTFSEALKSQLAEIGVDLDVQIVDNMTDECQNGNFDISLWSFTMLPTGDPQYFIDIAFTSTGSSNYGKYSNKEVDSLTKELDSEFDTKKRDEIATDIVNKVMDDYGYIAIGHANYTYVMNKKVQNCVANPSEYYLLDANVDIQE</sequence>
<dbReference type="Gene3D" id="3.40.190.10">
    <property type="entry name" value="Periplasmic binding protein-like II"/>
    <property type="match status" value="1"/>
</dbReference>
<dbReference type="CDD" id="cd08490">
    <property type="entry name" value="PBP2_NikA_DppA_OppA_like_3"/>
    <property type="match status" value="1"/>
</dbReference>
<dbReference type="InterPro" id="IPR039424">
    <property type="entry name" value="SBP_5"/>
</dbReference>
<dbReference type="SUPFAM" id="SSF53850">
    <property type="entry name" value="Periplasmic binding protein-like II"/>
    <property type="match status" value="1"/>
</dbReference>
<dbReference type="InterPro" id="IPR030678">
    <property type="entry name" value="Peptide/Ni-bd"/>
</dbReference>
<dbReference type="PANTHER" id="PTHR30290:SF81">
    <property type="entry name" value="OLIGOPEPTIDE-BINDING PROTEIN OPPA"/>
    <property type="match status" value="1"/>
</dbReference>
<dbReference type="GO" id="GO:0015833">
    <property type="term" value="P:peptide transport"/>
    <property type="evidence" value="ECO:0007669"/>
    <property type="project" value="TreeGrafter"/>
</dbReference>
<dbReference type="PIRSF" id="PIRSF002741">
    <property type="entry name" value="MppA"/>
    <property type="match status" value="1"/>
</dbReference>
<dbReference type="GO" id="GO:1904680">
    <property type="term" value="F:peptide transmembrane transporter activity"/>
    <property type="evidence" value="ECO:0007669"/>
    <property type="project" value="TreeGrafter"/>
</dbReference>
<accession>A0A6N3BXH3</accession>
<dbReference type="PANTHER" id="PTHR30290">
    <property type="entry name" value="PERIPLASMIC BINDING COMPONENT OF ABC TRANSPORTER"/>
    <property type="match status" value="1"/>
</dbReference>
<organism evidence="3">
    <name type="scientific">Intestinibacter bartlettii</name>
    <dbReference type="NCBI Taxonomy" id="261299"/>
    <lineage>
        <taxon>Bacteria</taxon>
        <taxon>Bacillati</taxon>
        <taxon>Bacillota</taxon>
        <taxon>Clostridia</taxon>
        <taxon>Peptostreptococcales</taxon>
        <taxon>Peptostreptococcaceae</taxon>
        <taxon>Intestinibacter</taxon>
    </lineage>
</organism>
<dbReference type="Gene3D" id="3.10.105.10">
    <property type="entry name" value="Dipeptide-binding Protein, Domain 3"/>
    <property type="match status" value="1"/>
</dbReference>
<feature type="signal peptide" evidence="1">
    <location>
        <begin position="1"/>
        <end position="21"/>
    </location>
</feature>
<dbReference type="EMBL" id="CACRUE010000026">
    <property type="protein sequence ID" value="VYU08522.1"/>
    <property type="molecule type" value="Genomic_DNA"/>
</dbReference>
<evidence type="ECO:0000313" key="3">
    <source>
        <dbReference type="EMBL" id="VYU08522.1"/>
    </source>
</evidence>